<keyword evidence="5" id="KW-1185">Reference proteome</keyword>
<evidence type="ECO:0000256" key="2">
    <source>
        <dbReference type="SAM" id="MobiDB-lite"/>
    </source>
</evidence>
<dbReference type="PANTHER" id="PTHR48081:SF33">
    <property type="entry name" value="KYNURENINE FORMAMIDASE"/>
    <property type="match status" value="1"/>
</dbReference>
<feature type="domain" description="Alpha/beta hydrolase fold-3" evidence="3">
    <location>
        <begin position="51"/>
        <end position="128"/>
    </location>
</feature>
<feature type="compositionally biased region" description="Low complexity" evidence="2">
    <location>
        <begin position="184"/>
        <end position="198"/>
    </location>
</feature>
<evidence type="ECO:0000256" key="1">
    <source>
        <dbReference type="ARBA" id="ARBA00022801"/>
    </source>
</evidence>
<gene>
    <name evidence="4" type="ORF">BMF94_0819</name>
</gene>
<dbReference type="Gene3D" id="3.40.50.1820">
    <property type="entry name" value="alpha/beta hydrolase"/>
    <property type="match status" value="1"/>
</dbReference>
<evidence type="ECO:0000313" key="4">
    <source>
        <dbReference type="EMBL" id="POY76096.1"/>
    </source>
</evidence>
<dbReference type="PANTHER" id="PTHR48081">
    <property type="entry name" value="AB HYDROLASE SUPERFAMILY PROTEIN C4A8.06C"/>
    <property type="match status" value="1"/>
</dbReference>
<dbReference type="InterPro" id="IPR050300">
    <property type="entry name" value="GDXG_lipolytic_enzyme"/>
</dbReference>
<comment type="caution">
    <text evidence="4">The sequence shown here is derived from an EMBL/GenBank/DDBJ whole genome shotgun (WGS) entry which is preliminary data.</text>
</comment>
<dbReference type="InterPro" id="IPR013094">
    <property type="entry name" value="AB_hydrolase_3"/>
</dbReference>
<dbReference type="OrthoDB" id="6495301at2759"/>
<feature type="region of interest" description="Disordered" evidence="2">
    <location>
        <begin position="180"/>
        <end position="201"/>
    </location>
</feature>
<protein>
    <recommendedName>
        <fullName evidence="3">Alpha/beta hydrolase fold-3 domain-containing protein</fullName>
    </recommendedName>
</protein>
<reference evidence="4 5" key="1">
    <citation type="journal article" date="2018" name="Front. Microbiol.">
        <title>Prospects for Fungal Bioremediation of Acidic Radioactive Waste Sites: Characterization and Genome Sequence of Rhodotorula taiwanensis MD1149.</title>
        <authorList>
            <person name="Tkavc R."/>
            <person name="Matrosova V.Y."/>
            <person name="Grichenko O.E."/>
            <person name="Gostincar C."/>
            <person name="Volpe R.P."/>
            <person name="Klimenkova P."/>
            <person name="Gaidamakova E.K."/>
            <person name="Zhou C.E."/>
            <person name="Stewart B.J."/>
            <person name="Lyman M.G."/>
            <person name="Malfatti S.A."/>
            <person name="Rubinfeld B."/>
            <person name="Courtot M."/>
            <person name="Singh J."/>
            <person name="Dalgard C.L."/>
            <person name="Hamilton T."/>
            <person name="Frey K.G."/>
            <person name="Gunde-Cimerman N."/>
            <person name="Dugan L."/>
            <person name="Daly M.J."/>
        </authorList>
    </citation>
    <scope>NUCLEOTIDE SEQUENCE [LARGE SCALE GENOMIC DNA]</scope>
    <source>
        <strain evidence="4 5">MD1149</strain>
    </source>
</reference>
<proteinExistence type="predicted"/>
<dbReference type="GO" id="GO:0016787">
    <property type="term" value="F:hydrolase activity"/>
    <property type="evidence" value="ECO:0007669"/>
    <property type="project" value="UniProtKB-KW"/>
</dbReference>
<dbReference type="Pfam" id="PF07859">
    <property type="entry name" value="Abhydrolase_3"/>
    <property type="match status" value="1"/>
</dbReference>
<dbReference type="Proteomes" id="UP000237144">
    <property type="component" value="Unassembled WGS sequence"/>
</dbReference>
<dbReference type="EMBL" id="PJQD01000008">
    <property type="protein sequence ID" value="POY76096.1"/>
    <property type="molecule type" value="Genomic_DNA"/>
</dbReference>
<dbReference type="STRING" id="741276.A0A2S5BH37"/>
<keyword evidence="1" id="KW-0378">Hydrolase</keyword>
<organism evidence="4 5">
    <name type="scientific">Rhodotorula taiwanensis</name>
    <dbReference type="NCBI Taxonomy" id="741276"/>
    <lineage>
        <taxon>Eukaryota</taxon>
        <taxon>Fungi</taxon>
        <taxon>Dikarya</taxon>
        <taxon>Basidiomycota</taxon>
        <taxon>Pucciniomycotina</taxon>
        <taxon>Microbotryomycetes</taxon>
        <taxon>Sporidiobolales</taxon>
        <taxon>Sporidiobolaceae</taxon>
        <taxon>Rhodotorula</taxon>
    </lineage>
</organism>
<evidence type="ECO:0000259" key="3">
    <source>
        <dbReference type="Pfam" id="PF07859"/>
    </source>
</evidence>
<evidence type="ECO:0000313" key="5">
    <source>
        <dbReference type="Proteomes" id="UP000237144"/>
    </source>
</evidence>
<dbReference type="SUPFAM" id="SSF53474">
    <property type="entry name" value="alpha/beta-Hydrolases"/>
    <property type="match status" value="1"/>
</dbReference>
<name>A0A2S5BH37_9BASI</name>
<accession>A0A2S5BH37</accession>
<sequence length="295" mass="32176">MTSYTTHFDIAYVDAESSRQALDLYLPAAPASALPPLLVYIHEKKEDFRETLVPVLLEQTGLPLAVLEYRLAPEHPHPAHITDVLAGLSTLTSSSSLLDCEQGSAHWDRNRLVLLGHSAGAFMCLQVLFDPPSGSVSPPVPPSLREKIEAAYLIDGIYDLPSLLDEYPSYVSFVSQAFGPPPSSTDEASDNNSAASSTYDLESPARWTVPPRVLAHTQLHLLHSQQDELLSLAQPELLLARVYESLDDGEQADGTAKETSKAIKVDYEALQGGHFEVVHGKADHLARYVAQTVRA</sequence>
<dbReference type="InterPro" id="IPR029058">
    <property type="entry name" value="AB_hydrolase_fold"/>
</dbReference>
<dbReference type="AlphaFoldDB" id="A0A2S5BH37"/>